<sequence length="86" mass="10067">MKAVHQLVRLLRNWSACPARLGRRRRSPAQRSPFAGNNLPPSRVESPISSGKNYDGTKKLDYLRIDDLRFLIQEYVSKRRRLEYVP</sequence>
<reference evidence="2" key="2">
    <citation type="journal article" date="2023" name="BMC Genomics">
        <title>Pest status, molecular evolution, and epigenetic factors derived from the genome assembly of Frankliniella fusca, a thysanopteran phytovirus vector.</title>
        <authorList>
            <person name="Catto M.A."/>
            <person name="Labadie P.E."/>
            <person name="Jacobson A.L."/>
            <person name="Kennedy G.G."/>
            <person name="Srinivasan R."/>
            <person name="Hunt B.G."/>
        </authorList>
    </citation>
    <scope>NUCLEOTIDE SEQUENCE</scope>
    <source>
        <strain evidence="2">PL_HMW_Pooled</strain>
    </source>
</reference>
<dbReference type="EMBL" id="JAHWGI010001411">
    <property type="protein sequence ID" value="KAK3930492.1"/>
    <property type="molecule type" value="Genomic_DNA"/>
</dbReference>
<dbReference type="AlphaFoldDB" id="A0AAE1HYV7"/>
<keyword evidence="3" id="KW-1185">Reference proteome</keyword>
<evidence type="ECO:0000313" key="3">
    <source>
        <dbReference type="Proteomes" id="UP001219518"/>
    </source>
</evidence>
<evidence type="ECO:0000256" key="1">
    <source>
        <dbReference type="SAM" id="MobiDB-lite"/>
    </source>
</evidence>
<gene>
    <name evidence="2" type="ORF">KUF71_005226</name>
</gene>
<organism evidence="2 3">
    <name type="scientific">Frankliniella fusca</name>
    <dbReference type="NCBI Taxonomy" id="407009"/>
    <lineage>
        <taxon>Eukaryota</taxon>
        <taxon>Metazoa</taxon>
        <taxon>Ecdysozoa</taxon>
        <taxon>Arthropoda</taxon>
        <taxon>Hexapoda</taxon>
        <taxon>Insecta</taxon>
        <taxon>Pterygota</taxon>
        <taxon>Neoptera</taxon>
        <taxon>Paraneoptera</taxon>
        <taxon>Thysanoptera</taxon>
        <taxon>Terebrantia</taxon>
        <taxon>Thripoidea</taxon>
        <taxon>Thripidae</taxon>
        <taxon>Frankliniella</taxon>
    </lineage>
</organism>
<comment type="caution">
    <text evidence="2">The sequence shown here is derived from an EMBL/GenBank/DDBJ whole genome shotgun (WGS) entry which is preliminary data.</text>
</comment>
<feature type="region of interest" description="Disordered" evidence="1">
    <location>
        <begin position="20"/>
        <end position="54"/>
    </location>
</feature>
<reference evidence="2" key="1">
    <citation type="submission" date="2021-07" db="EMBL/GenBank/DDBJ databases">
        <authorList>
            <person name="Catto M.A."/>
            <person name="Jacobson A."/>
            <person name="Kennedy G."/>
            <person name="Labadie P."/>
            <person name="Hunt B.G."/>
            <person name="Srinivasan R."/>
        </authorList>
    </citation>
    <scope>NUCLEOTIDE SEQUENCE</scope>
    <source>
        <strain evidence="2">PL_HMW_Pooled</strain>
        <tissue evidence="2">Head</tissue>
    </source>
</reference>
<name>A0AAE1HYV7_9NEOP</name>
<dbReference type="Proteomes" id="UP001219518">
    <property type="component" value="Unassembled WGS sequence"/>
</dbReference>
<protein>
    <submittedName>
        <fullName evidence="2">1-deoxy-D-xylulose 5-phosphate reductoisomerase</fullName>
    </submittedName>
</protein>
<accession>A0AAE1HYV7</accession>
<evidence type="ECO:0000313" key="2">
    <source>
        <dbReference type="EMBL" id="KAK3930492.1"/>
    </source>
</evidence>
<proteinExistence type="predicted"/>